<protein>
    <submittedName>
        <fullName evidence="1">Uncharacterized protein</fullName>
    </submittedName>
</protein>
<accession>A0A6C0DWS7</accession>
<sequence>MTITNKLVANIKQTNVDINSFINTNNVICIDTCNNRIGINTKTPRYSIDISGSDGKISVNNIEIRKDAIFSTLSGNIIKCISGSFNYLDVCFINVTNISGSLIRGTTISGTYILGICGNILDLSSRNIIISNHLDVSTISAKTITTEILITPKYAALIADFSNINITNNTTTNSLIATTISSNFIRCISANIQTLSAEYVRSNNLQSANGFNYFTPSGDEFTLNAGLGLSNELFITNAIGIIFSSNQGNINGDRVTVGQQASIRNCDISKCFIDECSMNRCIINSLLNVNKIRFVGSERELTIPEFTLANNTPGNLARKTFQNINSQNINSLSFRNDFSWSYIFPITHYATSVLKNQSSTSLLTYKINTNPTLSPNYRYIPIEFKTINAKQTKTNLFFIGSSITKSNSSLDICYTTLNNGIYEINASVTLSYTNVISNDVEPNDYTFGLYNKDILEDNTLTNHNNIDTSYNYIKNKNIILAFDNSYNFSSVALNYIGPLYESLSPNSNVSTYRRGICFLINSQDISNLKVENFTSTIKLLNFED</sequence>
<dbReference type="AlphaFoldDB" id="A0A6C0DWS7"/>
<reference evidence="1" key="1">
    <citation type="journal article" date="2020" name="Nature">
        <title>Giant virus diversity and host interactions through global metagenomics.</title>
        <authorList>
            <person name="Schulz F."/>
            <person name="Roux S."/>
            <person name="Paez-Espino D."/>
            <person name="Jungbluth S."/>
            <person name="Walsh D.A."/>
            <person name="Denef V.J."/>
            <person name="McMahon K.D."/>
            <person name="Konstantinidis K.T."/>
            <person name="Eloe-Fadrosh E.A."/>
            <person name="Kyrpides N.C."/>
            <person name="Woyke T."/>
        </authorList>
    </citation>
    <scope>NUCLEOTIDE SEQUENCE</scope>
    <source>
        <strain evidence="1">GVMAG-M-3300023174-75</strain>
    </source>
</reference>
<name>A0A6C0DWS7_9ZZZZ</name>
<organism evidence="1">
    <name type="scientific">viral metagenome</name>
    <dbReference type="NCBI Taxonomy" id="1070528"/>
    <lineage>
        <taxon>unclassified sequences</taxon>
        <taxon>metagenomes</taxon>
        <taxon>organismal metagenomes</taxon>
    </lineage>
</organism>
<evidence type="ECO:0000313" key="1">
    <source>
        <dbReference type="EMBL" id="QHT20780.1"/>
    </source>
</evidence>
<proteinExistence type="predicted"/>
<dbReference type="EMBL" id="MN739683">
    <property type="protein sequence ID" value="QHT20780.1"/>
    <property type="molecule type" value="Genomic_DNA"/>
</dbReference>